<reference evidence="1 3" key="1">
    <citation type="submission" date="2018-11" db="EMBL/GenBank/DDBJ databases">
        <title>Shewanella sp. M2.</title>
        <authorList>
            <person name="Hwang Y.J."/>
            <person name="Hwang C.Y."/>
        </authorList>
    </citation>
    <scope>NUCLEOTIDE SEQUENCE [LARGE SCALE GENOMIC DNA]</scope>
    <source>
        <strain evidence="1 3">M2</strain>
    </source>
</reference>
<gene>
    <name evidence="2" type="ORF">EGC77_09455</name>
    <name evidence="1" type="ORF">EGC80_06915</name>
</gene>
<dbReference type="InterPro" id="IPR049725">
    <property type="entry name" value="STM3845-like"/>
</dbReference>
<evidence type="ECO:0000313" key="1">
    <source>
        <dbReference type="EMBL" id="AZG37402.1"/>
    </source>
</evidence>
<reference evidence="4" key="2">
    <citation type="submission" date="2018-11" db="EMBL/GenBank/DDBJ databases">
        <title>Shewanella sp. R106.</title>
        <authorList>
            <person name="Hwang Y.J."/>
            <person name="Hwang C.Y."/>
        </authorList>
    </citation>
    <scope>NUCLEOTIDE SEQUENCE [LARGE SCALE GENOMIC DNA]</scope>
    <source>
        <strain evidence="4">R106</strain>
    </source>
</reference>
<dbReference type="KEGG" id="spsr:EGC80_06915"/>
<dbReference type="Proteomes" id="UP000278855">
    <property type="component" value="Unassembled WGS sequence"/>
</dbReference>
<sequence length="278" mass="31553">MKDKTKGRSKVAKLLTQQQSRIQYEILYPESLFDDLLAGQGQHSLLALENILANSVDAIILLPESPGSFAELGAFSSNPNLVDKIICISNQKFKNKRSFLNYGPNRLIKASSTGKVFHLDYDRLDCPKQSTKTFRLISDSITKIQNKNPVKKNVTNILEAQNFILPCIYLVEKIDFLSLKKLLKIATEQDEVMSDIATRSALTKLQSERMIMKTTNGYDITSSGEKHIMSIFTDHRLDLVRVELMNFQNRGKSGINYDRMSQRTFSELFFETINKATG</sequence>
<keyword evidence="3" id="KW-1185">Reference proteome</keyword>
<protein>
    <submittedName>
        <fullName evidence="2">Uncharacterized protein</fullName>
    </submittedName>
</protein>
<evidence type="ECO:0000313" key="3">
    <source>
        <dbReference type="Proteomes" id="UP000273778"/>
    </source>
</evidence>
<dbReference type="OrthoDB" id="230260at2"/>
<reference evidence="2" key="3">
    <citation type="submission" date="2018-11" db="EMBL/GenBank/DDBJ databases">
        <authorList>
            <person name="Hwang Y.J."/>
            <person name="Hwang C.Y."/>
        </authorList>
    </citation>
    <scope>NUCLEOTIDE SEQUENCE</scope>
    <source>
        <strain evidence="2">R106</strain>
    </source>
</reference>
<dbReference type="EMBL" id="RKKB01000002">
    <property type="protein sequence ID" value="RPA33621.1"/>
    <property type="molecule type" value="Genomic_DNA"/>
</dbReference>
<dbReference type="NCBIfam" id="NF038232">
    <property type="entry name" value="STM3845_fam"/>
    <property type="match status" value="1"/>
</dbReference>
<evidence type="ECO:0000313" key="4">
    <source>
        <dbReference type="Proteomes" id="UP000278855"/>
    </source>
</evidence>
<evidence type="ECO:0000313" key="2">
    <source>
        <dbReference type="EMBL" id="RPA33621.1"/>
    </source>
</evidence>
<dbReference type="AlphaFoldDB" id="A0A3N4EIL9"/>
<accession>A0A3N4EIL9</accession>
<dbReference type="EMBL" id="CP034073">
    <property type="protein sequence ID" value="AZG37402.1"/>
    <property type="molecule type" value="Genomic_DNA"/>
</dbReference>
<dbReference type="Proteomes" id="UP000273778">
    <property type="component" value="Chromosome"/>
</dbReference>
<organism evidence="2 4">
    <name type="scientific">Shewanella psychromarinicola</name>
    <dbReference type="NCBI Taxonomy" id="2487742"/>
    <lineage>
        <taxon>Bacteria</taxon>
        <taxon>Pseudomonadati</taxon>
        <taxon>Pseudomonadota</taxon>
        <taxon>Gammaproteobacteria</taxon>
        <taxon>Alteromonadales</taxon>
        <taxon>Shewanellaceae</taxon>
        <taxon>Shewanella</taxon>
    </lineage>
</organism>
<proteinExistence type="predicted"/>
<name>A0A3N4EIL9_9GAMM</name>